<feature type="repeat" description="PPR" evidence="2">
    <location>
        <begin position="202"/>
        <end position="236"/>
    </location>
</feature>
<name>A0A7J7DQW1_TRIWF</name>
<dbReference type="GO" id="GO:0003723">
    <property type="term" value="F:RNA binding"/>
    <property type="evidence" value="ECO:0007669"/>
    <property type="project" value="InterPro"/>
</dbReference>
<comment type="caution">
    <text evidence="4">The sequence shown here is derived from an EMBL/GenBank/DDBJ whole genome shotgun (WGS) entry which is preliminary data.</text>
</comment>
<accession>A0A7J7DQW1</accession>
<sequence length="437" mass="48990">MARIFLICILITIAIKFAELELLSVWVSLCHHNMQSPSFVGLLFPCHRVSLQLLKKHNTSLNPLILLCRNKSMSAPLSIIDPNEETDDLALGESNERFHEIPRRLLNSERLNSFPPINKVERTVGAKHINSGGKEKLRWYSSMLRDCASTGSLKKGKAIHGHLVKDGVEADSHLWVSLINMYSKCLSPLLARTVLDEMPERDIVSWNAVIAGYVAEGRASDAVSLFCEMKKEDIKPNEFALSTVLKACSLCRNLQFGKQLHADAIKLGLFLDLYVGSCLVDLYAKCDKMELADRVFFSMPELSTVSWNVLFNGYAEMGDIKNILRLFCGITDSELKFNNFILSTVLKGCANSGSFIEGKVLHSLVIKTGLKLDQRLGCSLLDMYSKFGLAYDALTVFKMIKDPDIVTWSAMITCLAQQGHSKEAAKLLRMMRFRGWE</sequence>
<feature type="chain" id="PRO_5029759589" evidence="3">
    <location>
        <begin position="21"/>
        <end position="437"/>
    </location>
</feature>
<organism evidence="4 5">
    <name type="scientific">Tripterygium wilfordii</name>
    <name type="common">Thunder God vine</name>
    <dbReference type="NCBI Taxonomy" id="458696"/>
    <lineage>
        <taxon>Eukaryota</taxon>
        <taxon>Viridiplantae</taxon>
        <taxon>Streptophyta</taxon>
        <taxon>Embryophyta</taxon>
        <taxon>Tracheophyta</taxon>
        <taxon>Spermatophyta</taxon>
        <taxon>Magnoliopsida</taxon>
        <taxon>eudicotyledons</taxon>
        <taxon>Gunneridae</taxon>
        <taxon>Pentapetalae</taxon>
        <taxon>rosids</taxon>
        <taxon>fabids</taxon>
        <taxon>Celastrales</taxon>
        <taxon>Celastraceae</taxon>
        <taxon>Tripterygium</taxon>
    </lineage>
</organism>
<keyword evidence="3" id="KW-0732">Signal</keyword>
<reference evidence="4 5" key="1">
    <citation type="journal article" date="2020" name="Nat. Commun.">
        <title>Genome of Tripterygium wilfordii and identification of cytochrome P450 involved in triptolide biosynthesis.</title>
        <authorList>
            <person name="Tu L."/>
            <person name="Su P."/>
            <person name="Zhang Z."/>
            <person name="Gao L."/>
            <person name="Wang J."/>
            <person name="Hu T."/>
            <person name="Zhou J."/>
            <person name="Zhang Y."/>
            <person name="Zhao Y."/>
            <person name="Liu Y."/>
            <person name="Song Y."/>
            <person name="Tong Y."/>
            <person name="Lu Y."/>
            <person name="Yang J."/>
            <person name="Xu C."/>
            <person name="Jia M."/>
            <person name="Peters R.J."/>
            <person name="Huang L."/>
            <person name="Gao W."/>
        </authorList>
    </citation>
    <scope>NUCLEOTIDE SEQUENCE [LARGE SCALE GENOMIC DNA]</scope>
    <source>
        <strain evidence="5">cv. XIE 37</strain>
        <tissue evidence="4">Leaf</tissue>
    </source>
</reference>
<feature type="signal peptide" evidence="3">
    <location>
        <begin position="1"/>
        <end position="20"/>
    </location>
</feature>
<dbReference type="Pfam" id="PF13041">
    <property type="entry name" value="PPR_2"/>
    <property type="match status" value="1"/>
</dbReference>
<keyword evidence="1" id="KW-0677">Repeat</keyword>
<evidence type="ECO:0000256" key="2">
    <source>
        <dbReference type="PROSITE-ProRule" id="PRU00708"/>
    </source>
</evidence>
<dbReference type="InterPro" id="IPR002885">
    <property type="entry name" value="PPR_rpt"/>
</dbReference>
<dbReference type="Pfam" id="PF01535">
    <property type="entry name" value="PPR"/>
    <property type="match status" value="4"/>
</dbReference>
<keyword evidence="5" id="KW-1185">Reference proteome</keyword>
<evidence type="ECO:0000256" key="1">
    <source>
        <dbReference type="ARBA" id="ARBA00022737"/>
    </source>
</evidence>
<dbReference type="AlphaFoldDB" id="A0A7J7DQW1"/>
<gene>
    <name evidence="4" type="ORF">HS088_TW04G00451</name>
</gene>
<dbReference type="Proteomes" id="UP000593562">
    <property type="component" value="Unassembled WGS sequence"/>
</dbReference>
<evidence type="ECO:0000256" key="3">
    <source>
        <dbReference type="SAM" id="SignalP"/>
    </source>
</evidence>
<dbReference type="EMBL" id="JAAARO010000004">
    <property type="protein sequence ID" value="KAF5748496.1"/>
    <property type="molecule type" value="Genomic_DNA"/>
</dbReference>
<feature type="repeat" description="PPR" evidence="2">
    <location>
        <begin position="404"/>
        <end position="437"/>
    </location>
</feature>
<dbReference type="NCBIfam" id="TIGR00756">
    <property type="entry name" value="PPR"/>
    <property type="match status" value="2"/>
</dbReference>
<dbReference type="PANTHER" id="PTHR47926">
    <property type="entry name" value="PENTATRICOPEPTIDE REPEAT-CONTAINING PROTEIN"/>
    <property type="match status" value="1"/>
</dbReference>
<dbReference type="Gene3D" id="1.25.40.10">
    <property type="entry name" value="Tetratricopeptide repeat domain"/>
    <property type="match status" value="3"/>
</dbReference>
<evidence type="ECO:0000313" key="4">
    <source>
        <dbReference type="EMBL" id="KAF5748496.1"/>
    </source>
</evidence>
<dbReference type="InterPro" id="IPR011990">
    <property type="entry name" value="TPR-like_helical_dom_sf"/>
</dbReference>
<dbReference type="InterPro" id="IPR046960">
    <property type="entry name" value="PPR_At4g14850-like_plant"/>
</dbReference>
<dbReference type="PROSITE" id="PS51375">
    <property type="entry name" value="PPR"/>
    <property type="match status" value="2"/>
</dbReference>
<proteinExistence type="predicted"/>
<dbReference type="InParanoid" id="A0A7J7DQW1"/>
<dbReference type="FunFam" id="1.25.40.10:FF:000309">
    <property type="entry name" value="Pentatricopeptide repeat-containing protein, chloroplastic"/>
    <property type="match status" value="1"/>
</dbReference>
<dbReference type="GO" id="GO:0009451">
    <property type="term" value="P:RNA modification"/>
    <property type="evidence" value="ECO:0007669"/>
    <property type="project" value="InterPro"/>
</dbReference>
<evidence type="ECO:0000313" key="5">
    <source>
        <dbReference type="Proteomes" id="UP000593562"/>
    </source>
</evidence>
<protein>
    <submittedName>
        <fullName evidence="4">Putative pentatricopeptide repeat-containing protein</fullName>
    </submittedName>
</protein>